<dbReference type="InterPro" id="IPR000297">
    <property type="entry name" value="PPIase_PpiC"/>
</dbReference>
<dbReference type="Pfam" id="PF13145">
    <property type="entry name" value="Rotamase_2"/>
    <property type="match status" value="1"/>
</dbReference>
<keyword evidence="3" id="KW-1185">Reference proteome</keyword>
<protein>
    <recommendedName>
        <fullName evidence="1">PpiC domain-containing protein</fullName>
    </recommendedName>
</protein>
<dbReference type="HOGENOM" id="CLU_3027087_0_0_4"/>
<reference evidence="2 3" key="1">
    <citation type="submission" date="2006-03" db="EMBL/GenBank/DDBJ databases">
        <title>Complete sequence of Methylobacillus flagellatus KT.</title>
        <authorList>
            <consortium name="US DOE Joint Genome Institute"/>
            <person name="Copeland A."/>
            <person name="Lucas S."/>
            <person name="Lapidus A."/>
            <person name="Barry K."/>
            <person name="Detter J.C."/>
            <person name="Glavina del Rio T."/>
            <person name="Hammon N."/>
            <person name="Israni S."/>
            <person name="Dalin E."/>
            <person name="Tice H."/>
            <person name="Pitluck S."/>
            <person name="Brettin T."/>
            <person name="Bruce D."/>
            <person name="Han C."/>
            <person name="Tapia R."/>
            <person name="Saunders E."/>
            <person name="Gilna P."/>
            <person name="Schmutz J."/>
            <person name="Larimer F."/>
            <person name="Land M."/>
            <person name="Kyrpides N."/>
            <person name="Anderson I."/>
            <person name="Richardson P."/>
        </authorList>
    </citation>
    <scope>NUCLEOTIDE SEQUENCE [LARGE SCALE GENOMIC DNA]</scope>
    <source>
        <strain evidence="3">KT / ATCC 51484 / DSM 6875</strain>
    </source>
</reference>
<evidence type="ECO:0000259" key="1">
    <source>
        <dbReference type="Pfam" id="PF13145"/>
    </source>
</evidence>
<dbReference type="AlphaFoldDB" id="Q1H4B1"/>
<dbReference type="InterPro" id="IPR046357">
    <property type="entry name" value="PPIase_dom_sf"/>
</dbReference>
<gene>
    <name evidence="2" type="ordered locus">Mfla_0406</name>
</gene>
<evidence type="ECO:0000313" key="3">
    <source>
        <dbReference type="Proteomes" id="UP000002440"/>
    </source>
</evidence>
<accession>Q1H4B1</accession>
<dbReference type="GO" id="GO:0003755">
    <property type="term" value="F:peptidyl-prolyl cis-trans isomerase activity"/>
    <property type="evidence" value="ECO:0007669"/>
    <property type="project" value="InterPro"/>
</dbReference>
<sequence>MVSLAPKGLTPEPIRTRFGWHIIELKNIRKAEPPPFEEVKNELIRQLQVRKITNP</sequence>
<evidence type="ECO:0000313" key="2">
    <source>
        <dbReference type="EMBL" id="ABE48676.1"/>
    </source>
</evidence>
<dbReference type="Proteomes" id="UP000002440">
    <property type="component" value="Chromosome"/>
</dbReference>
<organism evidence="2 3">
    <name type="scientific">Methylobacillus flagellatus (strain ATCC 51484 / DSM 6875 / VKM B-1610 / KT)</name>
    <dbReference type="NCBI Taxonomy" id="265072"/>
    <lineage>
        <taxon>Bacteria</taxon>
        <taxon>Pseudomonadati</taxon>
        <taxon>Pseudomonadota</taxon>
        <taxon>Betaproteobacteria</taxon>
        <taxon>Nitrosomonadales</taxon>
        <taxon>Methylophilaceae</taxon>
        <taxon>Methylobacillus</taxon>
    </lineage>
</organism>
<dbReference type="Gene3D" id="3.10.50.40">
    <property type="match status" value="1"/>
</dbReference>
<feature type="domain" description="PpiC" evidence="1">
    <location>
        <begin position="5"/>
        <end position="41"/>
    </location>
</feature>
<dbReference type="eggNOG" id="COG0760">
    <property type="taxonomic scope" value="Bacteria"/>
</dbReference>
<dbReference type="EMBL" id="CP000284">
    <property type="protein sequence ID" value="ABE48676.1"/>
    <property type="molecule type" value="Genomic_DNA"/>
</dbReference>
<dbReference type="KEGG" id="mfa:Mfla_0406"/>
<proteinExistence type="predicted"/>
<name>Q1H4B1_METFK</name>